<gene>
    <name evidence="1" type="ORF">EQY75_12740</name>
</gene>
<evidence type="ECO:0000313" key="1">
    <source>
        <dbReference type="EMBL" id="QBA65320.1"/>
    </source>
</evidence>
<protein>
    <recommendedName>
        <fullName evidence="3">DUF4369 domain-containing protein</fullName>
    </recommendedName>
</protein>
<dbReference type="AlphaFoldDB" id="A0A411ED09"/>
<evidence type="ECO:0008006" key="3">
    <source>
        <dbReference type="Google" id="ProtNLM"/>
    </source>
</evidence>
<proteinExistence type="predicted"/>
<accession>A0A411ED09</accession>
<evidence type="ECO:0000313" key="2">
    <source>
        <dbReference type="Proteomes" id="UP000290889"/>
    </source>
</evidence>
<organism evidence="1 2">
    <name type="scientific">Muriicola soli</name>
    <dbReference type="NCBI Taxonomy" id="2507538"/>
    <lineage>
        <taxon>Bacteria</taxon>
        <taxon>Pseudomonadati</taxon>
        <taxon>Bacteroidota</taxon>
        <taxon>Flavobacteriia</taxon>
        <taxon>Flavobacteriales</taxon>
        <taxon>Flavobacteriaceae</taxon>
        <taxon>Muriicola</taxon>
    </lineage>
</organism>
<sequence>MMRVFRIITLVICLTLVLSCSKEEDLQLTSFQGIVLIDGTTELFTNGQIEIIGSELGKYGNFRKSFPIGSDGTFNIEVETKKIHNFQINLESPDYDTIYQSCTGSGITGFCTLMEPGKAHTNIQVFAQIIDGE</sequence>
<dbReference type="EMBL" id="CP035544">
    <property type="protein sequence ID" value="QBA65320.1"/>
    <property type="molecule type" value="Genomic_DNA"/>
</dbReference>
<dbReference type="PROSITE" id="PS51257">
    <property type="entry name" value="PROKAR_LIPOPROTEIN"/>
    <property type="match status" value="1"/>
</dbReference>
<dbReference type="RefSeq" id="WP_129606437.1">
    <property type="nucleotide sequence ID" value="NZ_CP035544.1"/>
</dbReference>
<dbReference type="Proteomes" id="UP000290889">
    <property type="component" value="Chromosome"/>
</dbReference>
<dbReference type="KEGG" id="mur:EQY75_12740"/>
<name>A0A411ED09_9FLAO</name>
<keyword evidence="2" id="KW-1185">Reference proteome</keyword>
<reference evidence="1 2" key="1">
    <citation type="submission" date="2019-01" db="EMBL/GenBank/DDBJ databases">
        <title>Muriicola soli sp. nov., isolated from soil.</title>
        <authorList>
            <person name="Kang H.J."/>
            <person name="Kim S.B."/>
        </authorList>
    </citation>
    <scope>NUCLEOTIDE SEQUENCE [LARGE SCALE GENOMIC DNA]</scope>
    <source>
        <strain evidence="1 2">MMS17-SY002</strain>
    </source>
</reference>